<organism evidence="1 2">
    <name type="scientific">Onchocerca volvulus</name>
    <dbReference type="NCBI Taxonomy" id="6282"/>
    <lineage>
        <taxon>Eukaryota</taxon>
        <taxon>Metazoa</taxon>
        <taxon>Ecdysozoa</taxon>
        <taxon>Nematoda</taxon>
        <taxon>Chromadorea</taxon>
        <taxon>Rhabditida</taxon>
        <taxon>Spirurina</taxon>
        <taxon>Spiruromorpha</taxon>
        <taxon>Filarioidea</taxon>
        <taxon>Onchocercidae</taxon>
        <taxon>Onchocerca</taxon>
    </lineage>
</organism>
<dbReference type="InterPro" id="IPR039460">
    <property type="entry name" value="SUPT7L/Spt7"/>
</dbReference>
<reference evidence="1" key="2">
    <citation type="submission" date="2022-06" db="UniProtKB">
        <authorList>
            <consortium name="EnsemblMetazoa"/>
        </authorList>
    </citation>
    <scope>IDENTIFICATION</scope>
</reference>
<proteinExistence type="predicted"/>
<accession>A0A8R1TXR2</accession>
<dbReference type="AlphaFoldDB" id="A0A8R1TXR2"/>
<reference evidence="2" key="1">
    <citation type="submission" date="2013-10" db="EMBL/GenBank/DDBJ databases">
        <title>Genome sequencing of Onchocerca volvulus.</title>
        <authorList>
            <person name="Cotton J."/>
            <person name="Tsai J."/>
            <person name="Stanley E."/>
            <person name="Tracey A."/>
            <person name="Holroyd N."/>
            <person name="Lustigman S."/>
            <person name="Berriman M."/>
        </authorList>
    </citation>
    <scope>NUCLEOTIDE SEQUENCE</scope>
</reference>
<evidence type="ECO:0000313" key="1">
    <source>
        <dbReference type="EnsemblMetazoa" id="OVOC6683.1"/>
    </source>
</evidence>
<dbReference type="Proteomes" id="UP000024404">
    <property type="component" value="Unassembled WGS sequence"/>
</dbReference>
<sequence>MFYELETAILPPKSAVGSSREQNAPFSSSETTKKSNIVEIHFDPLVMHTISLLRYNRKINCYRVRMGPPSPLPVFNFIKLNLPNSQDMSNEFSEENMQLLLRKAVAVLAAHLGFVKIESSVVYLISRIVAARIKRMCLNLNLSHQRRVQGRETAFPSALMHALRLENIRDVTELQEFYRNRVIFYRDRILLSCTQKYEKAAKKFALFQAEKLSHFTDEASLKCVP</sequence>
<dbReference type="GO" id="GO:0003713">
    <property type="term" value="F:transcription coactivator activity"/>
    <property type="evidence" value="ECO:0007669"/>
    <property type="project" value="TreeGrafter"/>
</dbReference>
<name>A0A8R1TXR2_ONCVO</name>
<dbReference type="PANTHER" id="PTHR28598:SF1">
    <property type="entry name" value="STAGA COMPLEX 65 SUBUNIT GAMMA"/>
    <property type="match status" value="1"/>
</dbReference>
<dbReference type="EnsemblMetazoa" id="OVOC6683.1">
    <property type="protein sequence ID" value="OVOC6683.1"/>
    <property type="gene ID" value="WBGene00243492"/>
</dbReference>
<evidence type="ECO:0000313" key="2">
    <source>
        <dbReference type="Proteomes" id="UP000024404"/>
    </source>
</evidence>
<keyword evidence="2" id="KW-1185">Reference proteome</keyword>
<protein>
    <submittedName>
        <fullName evidence="1">Uncharacterized protein</fullName>
    </submittedName>
</protein>
<dbReference type="OMA" id="ARIKRMC"/>
<dbReference type="GO" id="GO:0000124">
    <property type="term" value="C:SAGA complex"/>
    <property type="evidence" value="ECO:0007669"/>
    <property type="project" value="InterPro"/>
</dbReference>
<dbReference type="PANTHER" id="PTHR28598">
    <property type="entry name" value="STAGA COMPLEX 65 SUBUNIT GAMMA"/>
    <property type="match status" value="1"/>
</dbReference>
<dbReference type="EMBL" id="CMVM020000180">
    <property type="status" value="NOT_ANNOTATED_CDS"/>
    <property type="molecule type" value="Genomic_DNA"/>
</dbReference>